<dbReference type="Proteomes" id="UP001172155">
    <property type="component" value="Unassembled WGS sequence"/>
</dbReference>
<dbReference type="InterPro" id="IPR001138">
    <property type="entry name" value="Zn2Cys6_DnaBD"/>
</dbReference>
<dbReference type="InterPro" id="IPR053178">
    <property type="entry name" value="Osmoadaptation_assoc"/>
</dbReference>
<gene>
    <name evidence="3" type="ORF">B0T18DRAFT_318071</name>
</gene>
<evidence type="ECO:0000313" key="3">
    <source>
        <dbReference type="EMBL" id="KAK0751820.1"/>
    </source>
</evidence>
<evidence type="ECO:0000259" key="2">
    <source>
        <dbReference type="PROSITE" id="PS50048"/>
    </source>
</evidence>
<dbReference type="Pfam" id="PF11951">
    <property type="entry name" value="Fungal_trans_2"/>
    <property type="match status" value="1"/>
</dbReference>
<dbReference type="PANTHER" id="PTHR38111:SF11">
    <property type="entry name" value="TRANSCRIPTION FACTOR DOMAIN-CONTAINING PROTEIN-RELATED"/>
    <property type="match status" value="1"/>
</dbReference>
<accession>A0AA40F627</accession>
<dbReference type="SUPFAM" id="SSF57701">
    <property type="entry name" value="Zn2/Cys6 DNA-binding domain"/>
    <property type="match status" value="1"/>
</dbReference>
<dbReference type="SMART" id="SM00066">
    <property type="entry name" value="GAL4"/>
    <property type="match status" value="1"/>
</dbReference>
<comment type="caution">
    <text evidence="3">The sequence shown here is derived from an EMBL/GenBank/DDBJ whole genome shotgun (WGS) entry which is preliminary data.</text>
</comment>
<dbReference type="PANTHER" id="PTHR38111">
    <property type="entry name" value="ZN(2)-C6 FUNGAL-TYPE DOMAIN-CONTAINING PROTEIN-RELATED"/>
    <property type="match status" value="1"/>
</dbReference>
<evidence type="ECO:0000313" key="4">
    <source>
        <dbReference type="Proteomes" id="UP001172155"/>
    </source>
</evidence>
<evidence type="ECO:0000256" key="1">
    <source>
        <dbReference type="ARBA" id="ARBA00023242"/>
    </source>
</evidence>
<dbReference type="InterPro" id="IPR036864">
    <property type="entry name" value="Zn2-C6_fun-type_DNA-bd_sf"/>
</dbReference>
<name>A0AA40F627_9PEZI</name>
<reference evidence="3" key="1">
    <citation type="submission" date="2023-06" db="EMBL/GenBank/DDBJ databases">
        <title>Genome-scale phylogeny and comparative genomics of the fungal order Sordariales.</title>
        <authorList>
            <consortium name="Lawrence Berkeley National Laboratory"/>
            <person name="Hensen N."/>
            <person name="Bonometti L."/>
            <person name="Westerberg I."/>
            <person name="Brannstrom I.O."/>
            <person name="Guillou S."/>
            <person name="Cros-Aarteil S."/>
            <person name="Calhoun S."/>
            <person name="Haridas S."/>
            <person name="Kuo A."/>
            <person name="Mondo S."/>
            <person name="Pangilinan J."/>
            <person name="Riley R."/>
            <person name="LaButti K."/>
            <person name="Andreopoulos B."/>
            <person name="Lipzen A."/>
            <person name="Chen C."/>
            <person name="Yanf M."/>
            <person name="Daum C."/>
            <person name="Ng V."/>
            <person name="Clum A."/>
            <person name="Steindorff A."/>
            <person name="Ohm R."/>
            <person name="Martin F."/>
            <person name="Silar P."/>
            <person name="Natvig D."/>
            <person name="Lalanne C."/>
            <person name="Gautier V."/>
            <person name="Ament-velasquez S.L."/>
            <person name="Kruys A."/>
            <person name="Hutchinson M.I."/>
            <person name="Powell A.J."/>
            <person name="Barry K."/>
            <person name="Miller A.N."/>
            <person name="Grigoriev I.V."/>
            <person name="Debuchy R."/>
            <person name="Gladieux P."/>
            <person name="Thoren M.H."/>
            <person name="Johannesson H."/>
        </authorList>
    </citation>
    <scope>NUCLEOTIDE SEQUENCE</scope>
    <source>
        <strain evidence="3">SMH3187-1</strain>
    </source>
</reference>
<dbReference type="PROSITE" id="PS50048">
    <property type="entry name" value="ZN2_CY6_FUNGAL_2"/>
    <property type="match status" value="1"/>
</dbReference>
<dbReference type="Gene3D" id="4.10.240.10">
    <property type="entry name" value="Zn(2)-C6 fungal-type DNA-binding domain"/>
    <property type="match status" value="1"/>
</dbReference>
<dbReference type="AlphaFoldDB" id="A0AA40F627"/>
<keyword evidence="4" id="KW-1185">Reference proteome</keyword>
<organism evidence="3 4">
    <name type="scientific">Schizothecium vesticola</name>
    <dbReference type="NCBI Taxonomy" id="314040"/>
    <lineage>
        <taxon>Eukaryota</taxon>
        <taxon>Fungi</taxon>
        <taxon>Dikarya</taxon>
        <taxon>Ascomycota</taxon>
        <taxon>Pezizomycotina</taxon>
        <taxon>Sordariomycetes</taxon>
        <taxon>Sordariomycetidae</taxon>
        <taxon>Sordariales</taxon>
        <taxon>Schizotheciaceae</taxon>
        <taxon>Schizothecium</taxon>
    </lineage>
</organism>
<dbReference type="GO" id="GO:0008270">
    <property type="term" value="F:zinc ion binding"/>
    <property type="evidence" value="ECO:0007669"/>
    <property type="project" value="InterPro"/>
</dbReference>
<dbReference type="CDD" id="cd00067">
    <property type="entry name" value="GAL4"/>
    <property type="match status" value="1"/>
</dbReference>
<dbReference type="InterPro" id="IPR021858">
    <property type="entry name" value="Fun_TF"/>
</dbReference>
<sequence>MVGVPGRSKGCNTCIQRKIRCDQETPLCSNCRKSNRLCTGYRRKLGYVFAPEVRLANRTKSGREEETTSVTHQGRWRKAEPREAPLVECQLKRAGILSWTERLMSFSLPGRISAEPTMRQQLHYLFLHQHLPAESRDANSSKSILPNDWLLQLRDVDMRSPALKTSTAAFFAARVARINNDQNLAHQSRSMYVDSLRQLQDAMASPRTRLSDETLAACMALSLYELTGSEGGTPGAYMAHMKGAMMLLELRGPDASASPLGHSLFLDLRVHEIQRCLIQRHETFLSRPEWLAQPWKSLPKSPHDELFDTLFDLPAIFGKFDAVSRERDRSILCAGLGEVIAKYLEIESVLQRMHQDFSKSVSGPLYWPELSTLESRLDNEESGKLFPVSFRFSSFSVALTVTTYWSNMMVVRNQLGHAYNRLEARTSADDDSSSALPFLQSSCERDSGWEFMAKNVCQSAEYFLQDHMGTLGPLSILSFLSGCFSCFGNNAGDWGREMYWISDVMLQIKKKLGMTASTPLGG</sequence>
<dbReference type="EMBL" id="JAUKUD010000002">
    <property type="protein sequence ID" value="KAK0751820.1"/>
    <property type="molecule type" value="Genomic_DNA"/>
</dbReference>
<protein>
    <recommendedName>
        <fullName evidence="2">Zn(2)-C6 fungal-type domain-containing protein</fullName>
    </recommendedName>
</protein>
<keyword evidence="1" id="KW-0539">Nucleus</keyword>
<dbReference type="GO" id="GO:0000981">
    <property type="term" value="F:DNA-binding transcription factor activity, RNA polymerase II-specific"/>
    <property type="evidence" value="ECO:0007669"/>
    <property type="project" value="InterPro"/>
</dbReference>
<feature type="domain" description="Zn(2)-C6 fungal-type" evidence="2">
    <location>
        <begin position="10"/>
        <end position="39"/>
    </location>
</feature>
<proteinExistence type="predicted"/>
<dbReference type="Pfam" id="PF00172">
    <property type="entry name" value="Zn_clus"/>
    <property type="match status" value="1"/>
</dbReference>